<organism evidence="2 3">
    <name type="scientific">Hyaloscypha variabilis (strain UAMH 11265 / GT02V1 / F)</name>
    <name type="common">Meliniomyces variabilis</name>
    <dbReference type="NCBI Taxonomy" id="1149755"/>
    <lineage>
        <taxon>Eukaryota</taxon>
        <taxon>Fungi</taxon>
        <taxon>Dikarya</taxon>
        <taxon>Ascomycota</taxon>
        <taxon>Pezizomycotina</taxon>
        <taxon>Leotiomycetes</taxon>
        <taxon>Helotiales</taxon>
        <taxon>Hyaloscyphaceae</taxon>
        <taxon>Hyaloscypha</taxon>
        <taxon>Hyaloscypha variabilis</taxon>
    </lineage>
</organism>
<evidence type="ECO:0000256" key="1">
    <source>
        <dbReference type="SAM" id="SignalP"/>
    </source>
</evidence>
<evidence type="ECO:0000313" key="2">
    <source>
        <dbReference type="EMBL" id="PMD36994.1"/>
    </source>
</evidence>
<dbReference type="AlphaFoldDB" id="A0A2J6REQ5"/>
<name>A0A2J6REQ5_HYAVF</name>
<keyword evidence="1" id="KW-0732">Signal</keyword>
<gene>
    <name evidence="2" type="ORF">L207DRAFT_569107</name>
</gene>
<proteinExistence type="predicted"/>
<dbReference type="EMBL" id="KZ613950">
    <property type="protein sequence ID" value="PMD36994.1"/>
    <property type="molecule type" value="Genomic_DNA"/>
</dbReference>
<feature type="chain" id="PRO_5014458451" evidence="1">
    <location>
        <begin position="22"/>
        <end position="201"/>
    </location>
</feature>
<dbReference type="OrthoDB" id="4779287at2759"/>
<sequence length="201" mass="20359">MVTSSRILTVIASIFIVSALAATNEGYGMLTGQDDINYDICPSYAFHCNIQDVCCPLGTYCFGGNFQGICCPTGSDCTTAVVDKPSCANSSWNLFDASHTSASQVGVNDYLFCCDAGFIGIDGGPACFAAADSTMSLIATQLAATITQGVAVKTQAAATTTPAAAGATTGTTKPSLGNVNTGSTLLTLAMTGLGLFVGLLL</sequence>
<feature type="signal peptide" evidence="1">
    <location>
        <begin position="1"/>
        <end position="21"/>
    </location>
</feature>
<keyword evidence="3" id="KW-1185">Reference proteome</keyword>
<accession>A0A2J6REQ5</accession>
<evidence type="ECO:0000313" key="3">
    <source>
        <dbReference type="Proteomes" id="UP000235786"/>
    </source>
</evidence>
<dbReference type="Proteomes" id="UP000235786">
    <property type="component" value="Unassembled WGS sequence"/>
</dbReference>
<protein>
    <submittedName>
        <fullName evidence="2">Uncharacterized protein</fullName>
    </submittedName>
</protein>
<reference evidence="2 3" key="1">
    <citation type="submission" date="2016-04" db="EMBL/GenBank/DDBJ databases">
        <title>A degradative enzymes factory behind the ericoid mycorrhizal symbiosis.</title>
        <authorList>
            <consortium name="DOE Joint Genome Institute"/>
            <person name="Martino E."/>
            <person name="Morin E."/>
            <person name="Grelet G."/>
            <person name="Kuo A."/>
            <person name="Kohler A."/>
            <person name="Daghino S."/>
            <person name="Barry K."/>
            <person name="Choi C."/>
            <person name="Cichocki N."/>
            <person name="Clum A."/>
            <person name="Copeland A."/>
            <person name="Hainaut M."/>
            <person name="Haridas S."/>
            <person name="Labutti K."/>
            <person name="Lindquist E."/>
            <person name="Lipzen A."/>
            <person name="Khouja H.-R."/>
            <person name="Murat C."/>
            <person name="Ohm R."/>
            <person name="Olson A."/>
            <person name="Spatafora J."/>
            <person name="Veneault-Fourrey C."/>
            <person name="Henrissat B."/>
            <person name="Grigoriev I."/>
            <person name="Martin F."/>
            <person name="Perotto S."/>
        </authorList>
    </citation>
    <scope>NUCLEOTIDE SEQUENCE [LARGE SCALE GENOMIC DNA]</scope>
    <source>
        <strain evidence="2 3">F</strain>
    </source>
</reference>